<dbReference type="InterPro" id="IPR036864">
    <property type="entry name" value="Zn2-C6_fun-type_DNA-bd_sf"/>
</dbReference>
<dbReference type="AlphaFoldDB" id="A0A084GEQ6"/>
<dbReference type="Proteomes" id="UP000028545">
    <property type="component" value="Unassembled WGS sequence"/>
</dbReference>
<dbReference type="KEGG" id="sapo:SAPIO_CDS1633"/>
<name>A0A084GEQ6_PSEDA</name>
<dbReference type="HOGENOM" id="CLU_011581_1_0_1"/>
<dbReference type="GO" id="GO:0008270">
    <property type="term" value="F:zinc ion binding"/>
    <property type="evidence" value="ECO:0007669"/>
    <property type="project" value="InterPro"/>
</dbReference>
<dbReference type="PROSITE" id="PS00463">
    <property type="entry name" value="ZN2_CY6_FUNGAL_1"/>
    <property type="match status" value="2"/>
</dbReference>
<comment type="caution">
    <text evidence="8">The sequence shown here is derived from an EMBL/GenBank/DDBJ whole genome shotgun (WGS) entry which is preliminary data.</text>
</comment>
<feature type="domain" description="Zn(2)-C6 fungal-type" evidence="7">
    <location>
        <begin position="103"/>
        <end position="130"/>
    </location>
</feature>
<dbReference type="PANTHER" id="PTHR47338:SF7">
    <property type="entry name" value="ZN(II)2CYS6 TRANSCRIPTION FACTOR (EUROFUNG)"/>
    <property type="match status" value="1"/>
</dbReference>
<keyword evidence="9" id="KW-1185">Reference proteome</keyword>
<evidence type="ECO:0000259" key="7">
    <source>
        <dbReference type="PROSITE" id="PS50048"/>
    </source>
</evidence>
<dbReference type="InterPro" id="IPR007219">
    <property type="entry name" value="XnlR_reg_dom"/>
</dbReference>
<feature type="domain" description="Zn(2)-C6 fungal-type" evidence="7">
    <location>
        <begin position="42"/>
        <end position="72"/>
    </location>
</feature>
<keyword evidence="5" id="KW-0539">Nucleus</keyword>
<dbReference type="SMART" id="SM00066">
    <property type="entry name" value="GAL4"/>
    <property type="match status" value="2"/>
</dbReference>
<dbReference type="PANTHER" id="PTHR47338">
    <property type="entry name" value="ZN(II)2CYS6 TRANSCRIPTION FACTOR (EUROFUNG)-RELATED"/>
    <property type="match status" value="1"/>
</dbReference>
<comment type="subcellular location">
    <subcellularLocation>
        <location evidence="1">Nucleus</location>
    </subcellularLocation>
</comment>
<dbReference type="InterPro" id="IPR050815">
    <property type="entry name" value="TF_fung"/>
</dbReference>
<proteinExistence type="predicted"/>
<dbReference type="Gene3D" id="4.10.240.10">
    <property type="entry name" value="Zn(2)-C6 fungal-type DNA-binding domain"/>
    <property type="match status" value="2"/>
</dbReference>
<organism evidence="8 9">
    <name type="scientific">Pseudallescheria apiosperma</name>
    <name type="common">Scedosporium apiospermum</name>
    <dbReference type="NCBI Taxonomy" id="563466"/>
    <lineage>
        <taxon>Eukaryota</taxon>
        <taxon>Fungi</taxon>
        <taxon>Dikarya</taxon>
        <taxon>Ascomycota</taxon>
        <taxon>Pezizomycotina</taxon>
        <taxon>Sordariomycetes</taxon>
        <taxon>Hypocreomycetidae</taxon>
        <taxon>Microascales</taxon>
        <taxon>Microascaceae</taxon>
        <taxon>Scedosporium</taxon>
    </lineage>
</organism>
<protein>
    <recommendedName>
        <fullName evidence="7">Zn(2)-C6 fungal-type domain-containing protein</fullName>
    </recommendedName>
</protein>
<sequence>MATSTVGGSPRLAWVPEGPAGIESISSSSCEGCETYQKPRLSCKPCRARKVKCDRVEPSCAPCTRLGLPCSYGNGLDPILTTDVRDPSDMTQAGTKRRRTRRACVTCRLMKSKCTGGDPCERCLARGVRCEQRSDGNSFQIQSSAQFANSSTPPTILNLNLLSDARTLFSDKPTVRRYIEAYFDLSGAATCVFLLKPLVLADLARETLDPVILKVLIASGLHLCDDRPHSQAIVGTMMQEAQRDILSRLGRLSINQLQALVLIMRYHVAAGKLPEAWMMISLAARVAFIMRLNLEDGNLNPIAQESRRRLVWAIYLSDRQISGGVDDLAVCPTDKIHIRLPCDDHSFRRGIASRAQYLEEKHRQDDGHMSIIAYYIRLSNFRDRILRYTKRVRRENVSPALSRDELDTLRHDLDAFEMTLPEDMKLNSQNLLVMVHSTEATQYILLHTMWLQCYCDLYRFVIPGIREAVGKEAMAQSPPDFIEYCQRACLSSALRLCNFWSEVYQLDFRAPLEDMHLAVSIYQVSQILHHLHHLLDEEGPHSILEIKPKLIEALRLASSARTIFPRVARCVKDTESLVTVLGQDPAPSRSGGEEGSDDRVHFPSRYAIIPKPTVGEGPLEDNDTVGSFLPEPLSSNVLPQEESVQAPHQEAAFQMDSGVPEMSIGGQFLLGSGSEENSASWDVLDLHLNGYYDPDLGELLMPMTA</sequence>
<dbReference type="CDD" id="cd00067">
    <property type="entry name" value="GAL4"/>
    <property type="match status" value="2"/>
</dbReference>
<dbReference type="OrthoDB" id="4685598at2759"/>
<evidence type="ECO:0000256" key="1">
    <source>
        <dbReference type="ARBA" id="ARBA00004123"/>
    </source>
</evidence>
<keyword evidence="3" id="KW-0805">Transcription regulation</keyword>
<evidence type="ECO:0000256" key="2">
    <source>
        <dbReference type="ARBA" id="ARBA00022723"/>
    </source>
</evidence>
<evidence type="ECO:0000256" key="6">
    <source>
        <dbReference type="SAM" id="MobiDB-lite"/>
    </source>
</evidence>
<keyword evidence="4" id="KW-0804">Transcription</keyword>
<accession>A0A084GEQ6</accession>
<dbReference type="GO" id="GO:0006351">
    <property type="term" value="P:DNA-templated transcription"/>
    <property type="evidence" value="ECO:0007669"/>
    <property type="project" value="InterPro"/>
</dbReference>
<dbReference type="VEuPathDB" id="FungiDB:SAPIO_CDS1633"/>
<dbReference type="Pfam" id="PF04082">
    <property type="entry name" value="Fungal_trans"/>
    <property type="match status" value="1"/>
</dbReference>
<keyword evidence="2" id="KW-0479">Metal-binding</keyword>
<dbReference type="CDD" id="cd12148">
    <property type="entry name" value="fungal_TF_MHR"/>
    <property type="match status" value="1"/>
</dbReference>
<gene>
    <name evidence="8" type="ORF">SAPIO_CDS1633</name>
</gene>
<dbReference type="GO" id="GO:0000981">
    <property type="term" value="F:DNA-binding transcription factor activity, RNA polymerase II-specific"/>
    <property type="evidence" value="ECO:0007669"/>
    <property type="project" value="InterPro"/>
</dbReference>
<dbReference type="SMART" id="SM00906">
    <property type="entry name" value="Fungal_trans"/>
    <property type="match status" value="1"/>
</dbReference>
<feature type="region of interest" description="Disordered" evidence="6">
    <location>
        <begin position="582"/>
        <end position="601"/>
    </location>
</feature>
<evidence type="ECO:0000256" key="5">
    <source>
        <dbReference type="ARBA" id="ARBA00023242"/>
    </source>
</evidence>
<dbReference type="RefSeq" id="XP_016645617.1">
    <property type="nucleotide sequence ID" value="XM_016784860.1"/>
</dbReference>
<evidence type="ECO:0000256" key="4">
    <source>
        <dbReference type="ARBA" id="ARBA00023163"/>
    </source>
</evidence>
<evidence type="ECO:0000313" key="9">
    <source>
        <dbReference type="Proteomes" id="UP000028545"/>
    </source>
</evidence>
<dbReference type="PROSITE" id="PS50048">
    <property type="entry name" value="ZN2_CY6_FUNGAL_2"/>
    <property type="match status" value="2"/>
</dbReference>
<dbReference type="GO" id="GO:0005634">
    <property type="term" value="C:nucleus"/>
    <property type="evidence" value="ECO:0007669"/>
    <property type="project" value="UniProtKB-SubCell"/>
</dbReference>
<dbReference type="SUPFAM" id="SSF57701">
    <property type="entry name" value="Zn2/Cys6 DNA-binding domain"/>
    <property type="match status" value="2"/>
</dbReference>
<evidence type="ECO:0000313" key="8">
    <source>
        <dbReference type="EMBL" id="KEZ45818.1"/>
    </source>
</evidence>
<dbReference type="GeneID" id="27720705"/>
<reference evidence="8 9" key="1">
    <citation type="journal article" date="2014" name="Genome Announc.">
        <title>Draft genome sequence of the pathogenic fungus Scedosporium apiospermum.</title>
        <authorList>
            <person name="Vandeputte P."/>
            <person name="Ghamrawi S."/>
            <person name="Rechenmann M."/>
            <person name="Iltis A."/>
            <person name="Giraud S."/>
            <person name="Fleury M."/>
            <person name="Thornton C."/>
            <person name="Delhaes L."/>
            <person name="Meyer W."/>
            <person name="Papon N."/>
            <person name="Bouchara J.P."/>
        </authorList>
    </citation>
    <scope>NUCLEOTIDE SEQUENCE [LARGE SCALE GENOMIC DNA]</scope>
    <source>
        <strain evidence="8 9">IHEM 14462</strain>
    </source>
</reference>
<dbReference type="InterPro" id="IPR001138">
    <property type="entry name" value="Zn2Cys6_DnaBD"/>
</dbReference>
<dbReference type="Pfam" id="PF00172">
    <property type="entry name" value="Zn_clus"/>
    <property type="match status" value="2"/>
</dbReference>
<dbReference type="GO" id="GO:0003677">
    <property type="term" value="F:DNA binding"/>
    <property type="evidence" value="ECO:0007669"/>
    <property type="project" value="InterPro"/>
</dbReference>
<evidence type="ECO:0000256" key="3">
    <source>
        <dbReference type="ARBA" id="ARBA00023015"/>
    </source>
</evidence>
<dbReference type="OMA" id="AYQCARM"/>
<dbReference type="EMBL" id="JOWA01000066">
    <property type="protein sequence ID" value="KEZ45818.1"/>
    <property type="molecule type" value="Genomic_DNA"/>
</dbReference>